<name>A0A6M3LHL6_9ZZZZ</name>
<proteinExistence type="predicted"/>
<gene>
    <name evidence="1" type="ORF">MM415B03750_0006</name>
</gene>
<dbReference type="EMBL" id="MT143259">
    <property type="protein sequence ID" value="QJA94766.1"/>
    <property type="molecule type" value="Genomic_DNA"/>
</dbReference>
<organism evidence="1">
    <name type="scientific">viral metagenome</name>
    <dbReference type="NCBI Taxonomy" id="1070528"/>
    <lineage>
        <taxon>unclassified sequences</taxon>
        <taxon>metagenomes</taxon>
        <taxon>organismal metagenomes</taxon>
    </lineage>
</organism>
<protein>
    <submittedName>
        <fullName evidence="1">Uncharacterized protein</fullName>
    </submittedName>
</protein>
<accession>A0A6M3LHL6</accession>
<sequence>MIYTWWGNEVQVIKGSNEKKGIVHIKYSDGSEKAVNLMDLKADGGMEEIIREINLIGKGE</sequence>
<evidence type="ECO:0000313" key="1">
    <source>
        <dbReference type="EMBL" id="QJA94766.1"/>
    </source>
</evidence>
<reference evidence="1" key="1">
    <citation type="submission" date="2020-03" db="EMBL/GenBank/DDBJ databases">
        <title>The deep terrestrial virosphere.</title>
        <authorList>
            <person name="Holmfeldt K."/>
            <person name="Nilsson E."/>
            <person name="Simone D."/>
            <person name="Lopez-Fernandez M."/>
            <person name="Wu X."/>
            <person name="de Brujin I."/>
            <person name="Lundin D."/>
            <person name="Andersson A."/>
            <person name="Bertilsson S."/>
            <person name="Dopson M."/>
        </authorList>
    </citation>
    <scope>NUCLEOTIDE SEQUENCE</scope>
    <source>
        <strain evidence="1">MM415B03750</strain>
    </source>
</reference>
<dbReference type="AlphaFoldDB" id="A0A6M3LHL6"/>